<dbReference type="InterPro" id="IPR008979">
    <property type="entry name" value="Galactose-bd-like_sf"/>
</dbReference>
<organism evidence="6 7">
    <name type="scientific">Sphaerisporangium corydalis</name>
    <dbReference type="NCBI Taxonomy" id="1441875"/>
    <lineage>
        <taxon>Bacteria</taxon>
        <taxon>Bacillati</taxon>
        <taxon>Actinomycetota</taxon>
        <taxon>Actinomycetes</taxon>
        <taxon>Streptosporangiales</taxon>
        <taxon>Streptosporangiaceae</taxon>
        <taxon>Sphaerisporangium</taxon>
    </lineage>
</organism>
<dbReference type="EMBL" id="JBHSFN010000002">
    <property type="protein sequence ID" value="MFC4585324.1"/>
    <property type="molecule type" value="Genomic_DNA"/>
</dbReference>
<feature type="compositionally biased region" description="Low complexity" evidence="4">
    <location>
        <begin position="927"/>
        <end position="945"/>
    </location>
</feature>
<name>A0ABV9EAM2_9ACTN</name>
<feature type="region of interest" description="Disordered" evidence="4">
    <location>
        <begin position="1"/>
        <end position="25"/>
    </location>
</feature>
<dbReference type="InterPro" id="IPR000421">
    <property type="entry name" value="FA58C"/>
</dbReference>
<evidence type="ECO:0000256" key="4">
    <source>
        <dbReference type="SAM" id="MobiDB-lite"/>
    </source>
</evidence>
<keyword evidence="6" id="KW-0560">Oxidoreductase</keyword>
<feature type="domain" description="F5/8 type C" evidence="5">
    <location>
        <begin position="40"/>
        <end position="180"/>
    </location>
</feature>
<evidence type="ECO:0000256" key="2">
    <source>
        <dbReference type="ARBA" id="ARBA00022525"/>
    </source>
</evidence>
<dbReference type="InterPro" id="IPR019791">
    <property type="entry name" value="Haem_peroxidase_animal"/>
</dbReference>
<proteinExistence type="predicted"/>
<dbReference type="Proteomes" id="UP001595891">
    <property type="component" value="Unassembled WGS sequence"/>
</dbReference>
<keyword evidence="3" id="KW-0325">Glycoprotein</keyword>
<comment type="subcellular location">
    <subcellularLocation>
        <location evidence="1">Secreted</location>
    </subcellularLocation>
</comment>
<dbReference type="Pfam" id="PF00754">
    <property type="entry name" value="F5_F8_type_C"/>
    <property type="match status" value="1"/>
</dbReference>
<dbReference type="Gene3D" id="2.60.120.260">
    <property type="entry name" value="Galactose-binding domain-like"/>
    <property type="match status" value="2"/>
</dbReference>
<protein>
    <submittedName>
        <fullName evidence="6">Peroxidase family protein</fullName>
    </submittedName>
</protein>
<keyword evidence="7" id="KW-1185">Reference proteome</keyword>
<gene>
    <name evidence="6" type="ORF">ACFO8L_04550</name>
</gene>
<dbReference type="PROSITE" id="PS50292">
    <property type="entry name" value="PEROXIDASE_3"/>
    <property type="match status" value="1"/>
</dbReference>
<dbReference type="SUPFAM" id="SSF49785">
    <property type="entry name" value="Galactose-binding domain-like"/>
    <property type="match status" value="2"/>
</dbReference>
<dbReference type="RefSeq" id="WP_262842625.1">
    <property type="nucleotide sequence ID" value="NZ_JANZYP010000012.1"/>
</dbReference>
<evidence type="ECO:0000256" key="3">
    <source>
        <dbReference type="ARBA" id="ARBA00023180"/>
    </source>
</evidence>
<evidence type="ECO:0000256" key="1">
    <source>
        <dbReference type="ARBA" id="ARBA00004613"/>
    </source>
</evidence>
<sequence>MQPVPPSAGRLPRPAAGGRPQRRRRHRVPSVVAVLALLAGLVVAMGTPAQAAPALLSQGKQATASTIEAVGTPASAVTDGNTGTRWSSAFSDPQWVQVDLGARAAISQVVFTWHTSYAVAFQVQVSDDAAAWTTLYSTTTGTGGVQTLNLSGTGRFVRMYGTARHTVYGFSLYEFQVYGSFVRAGCGTADLALNRPASASSVEGAGTPASAAVDGDAGTRWSSAFADPQWIQVDLGSSQRVCQVVLNWQNSYATAFQVQVSDNAAAWTTLYSTTTGTGGVQRIAVAGVGRYVRIHGTVRRTAYGYSLWGLEVYGLPAAPILGTWEPESLTGAGNNPFTPALGSVGTNYARKAPARYADGKGQVVAGPNARYVSNRVFNDTNVNVFSERGVTQWGNVWGQFLDHTIGLRQENGTAADIPFDRTDALESFTNDLGVVPFTRTAAAPGTGVSNARQQVNTVSSFIDAWAVYGGTDARLDWLREGSVDGNPANNNATLLLPGGYLPRRTSRGNAATAPAMQVDGRLLGNPTNAAVAGDVRANENIALTATQTLFAREHNRIVAALPASMSQQDKFQLARAVVIAEQQYITYHEFLPAMGVTLPTYQGYDDHVDPSLSNEFATVGYRAHSQIHGEMEFETTAARYTPATLAALEAQGVEVELDGADVDLAVPLNVAFFNPDLVNQIQLGPVLAGIGGESEYNNDEMIDNQLRSVLFQVPVAGNPACLDGPTLPACFHGVVDLGAIDLQRGRDHGMPAYNQLRAAYGLPAKSSFTAITGESTDAFPADPLLTPGNEINDPQSLDIVQLFDINGVPTTLAADNATRVVRRTTLAARLKAVYGTVANLDAFTGMLAEKHATGSELGELQRAIWRDQFTAARDGDRFHYQNDPLQTVLRQQYGIDHRKTLSQLIALNTDIPPADLPTNVFLLPTSPALTTPQTTATTTTAPAASTRRHAEGVAQTP</sequence>
<evidence type="ECO:0000259" key="5">
    <source>
        <dbReference type="PROSITE" id="PS50022"/>
    </source>
</evidence>
<feature type="domain" description="F5/8 type C" evidence="5">
    <location>
        <begin position="181"/>
        <end position="315"/>
    </location>
</feature>
<reference evidence="7" key="1">
    <citation type="journal article" date="2019" name="Int. J. Syst. Evol. Microbiol.">
        <title>The Global Catalogue of Microorganisms (GCM) 10K type strain sequencing project: providing services to taxonomists for standard genome sequencing and annotation.</title>
        <authorList>
            <consortium name="The Broad Institute Genomics Platform"/>
            <consortium name="The Broad Institute Genome Sequencing Center for Infectious Disease"/>
            <person name="Wu L."/>
            <person name="Ma J."/>
        </authorList>
    </citation>
    <scope>NUCLEOTIDE SEQUENCE [LARGE SCALE GENOMIC DNA]</scope>
    <source>
        <strain evidence="7">CCUG 49560</strain>
    </source>
</reference>
<comment type="caution">
    <text evidence="6">The sequence shown here is derived from an EMBL/GenBank/DDBJ whole genome shotgun (WGS) entry which is preliminary data.</text>
</comment>
<evidence type="ECO:0000313" key="6">
    <source>
        <dbReference type="EMBL" id="MFC4585324.1"/>
    </source>
</evidence>
<dbReference type="PANTHER" id="PTHR11475">
    <property type="entry name" value="OXIDASE/PEROXIDASE"/>
    <property type="match status" value="1"/>
</dbReference>
<dbReference type="Pfam" id="PF22633">
    <property type="entry name" value="F5_F8_type_C_2"/>
    <property type="match status" value="1"/>
</dbReference>
<dbReference type="InterPro" id="IPR037120">
    <property type="entry name" value="Haem_peroxidase_sf_animal"/>
</dbReference>
<keyword evidence="6" id="KW-0575">Peroxidase</keyword>
<dbReference type="Pfam" id="PF03098">
    <property type="entry name" value="An_peroxidase"/>
    <property type="match status" value="2"/>
</dbReference>
<dbReference type="PROSITE" id="PS50022">
    <property type="entry name" value="FA58C_3"/>
    <property type="match status" value="2"/>
</dbReference>
<evidence type="ECO:0000313" key="7">
    <source>
        <dbReference type="Proteomes" id="UP001595891"/>
    </source>
</evidence>
<dbReference type="InterPro" id="IPR010255">
    <property type="entry name" value="Haem_peroxidase_sf"/>
</dbReference>
<dbReference type="SUPFAM" id="SSF48113">
    <property type="entry name" value="Heme-dependent peroxidases"/>
    <property type="match status" value="1"/>
</dbReference>
<feature type="region of interest" description="Disordered" evidence="4">
    <location>
        <begin position="927"/>
        <end position="957"/>
    </location>
</feature>
<dbReference type="Gene3D" id="1.10.640.10">
    <property type="entry name" value="Haem peroxidase domain superfamily, animal type"/>
    <property type="match status" value="1"/>
</dbReference>
<dbReference type="PANTHER" id="PTHR11475:SF4">
    <property type="entry name" value="CHORION PEROXIDASE"/>
    <property type="match status" value="1"/>
</dbReference>
<dbReference type="GO" id="GO:0004601">
    <property type="term" value="F:peroxidase activity"/>
    <property type="evidence" value="ECO:0007669"/>
    <property type="project" value="UniProtKB-KW"/>
</dbReference>
<keyword evidence="2" id="KW-0964">Secreted</keyword>
<accession>A0ABV9EAM2</accession>
<feature type="compositionally biased region" description="Low complexity" evidence="4">
    <location>
        <begin position="7"/>
        <end position="19"/>
    </location>
</feature>